<sequence>MGGKINAEHPLAPFRYCPRCGNDGFAERNPKAKSCPKCGLIYYANPSAATACFITDSAGRLLAVRRAKDPAKGTLDLPGGFMDMDETAEEGIIREIREETGIEVEAVSYLFSLPNIYPYGGMRVHTADLFFAAQVSDFSSAIASDDAAELVILAPEDITPEDFGLESIHQAVGRWLARKKNQNR</sequence>
<dbReference type="RefSeq" id="WP_021662898.1">
    <property type="nucleotide sequence ID" value="NZ_KI259202.1"/>
</dbReference>
<dbReference type="PANTHER" id="PTHR43222:SF2">
    <property type="entry name" value="NUDIX HYDROLASE 23, CHLOROPLASTIC"/>
    <property type="match status" value="1"/>
</dbReference>
<dbReference type="InterPro" id="IPR000086">
    <property type="entry name" value="NUDIX_hydrolase_dom"/>
</dbReference>
<dbReference type="GO" id="GO:0016787">
    <property type="term" value="F:hydrolase activity"/>
    <property type="evidence" value="ECO:0007669"/>
    <property type="project" value="UniProtKB-KW"/>
</dbReference>
<dbReference type="Pfam" id="PF00293">
    <property type="entry name" value="NUDIX"/>
    <property type="match status" value="1"/>
</dbReference>
<dbReference type="SUPFAM" id="SSF55811">
    <property type="entry name" value="Nudix"/>
    <property type="match status" value="1"/>
</dbReference>
<dbReference type="PRINTS" id="PR00502">
    <property type="entry name" value="NUDIXFAMILY"/>
</dbReference>
<dbReference type="PROSITE" id="PS00893">
    <property type="entry name" value="NUDIX_BOX"/>
    <property type="match status" value="1"/>
</dbReference>
<dbReference type="CDD" id="cd04681">
    <property type="entry name" value="NUDIX_Hydrolase"/>
    <property type="match status" value="1"/>
</dbReference>
<proteinExistence type="inferred from homology"/>
<protein>
    <submittedName>
        <fullName evidence="6">Hydrolase, NUDIX family</fullName>
    </submittedName>
</protein>
<organism evidence="6 7">
    <name type="scientific">Porphyromonas gingivalis F0570</name>
    <dbReference type="NCBI Taxonomy" id="1227271"/>
    <lineage>
        <taxon>Bacteria</taxon>
        <taxon>Pseudomonadati</taxon>
        <taxon>Bacteroidota</taxon>
        <taxon>Bacteroidia</taxon>
        <taxon>Bacteroidales</taxon>
        <taxon>Porphyromonadaceae</taxon>
        <taxon>Porphyromonas</taxon>
    </lineage>
</organism>
<dbReference type="InterPro" id="IPR015797">
    <property type="entry name" value="NUDIX_hydrolase-like_dom_sf"/>
</dbReference>
<dbReference type="InterPro" id="IPR020476">
    <property type="entry name" value="Nudix_hydrolase"/>
</dbReference>
<evidence type="ECO:0000256" key="4">
    <source>
        <dbReference type="RuleBase" id="RU003476"/>
    </source>
</evidence>
<comment type="similarity">
    <text evidence="4">Belongs to the Nudix hydrolase family.</text>
</comment>
<accession>A0A0E2LPY1</accession>
<evidence type="ECO:0000256" key="2">
    <source>
        <dbReference type="ARBA" id="ARBA00022801"/>
    </source>
</evidence>
<dbReference type="PROSITE" id="PS51462">
    <property type="entry name" value="NUDIX"/>
    <property type="match status" value="1"/>
</dbReference>
<dbReference type="HOGENOM" id="CLU_037162_15_0_10"/>
<dbReference type="PATRIC" id="fig|1227271.3.peg.1395"/>
<dbReference type="PANTHER" id="PTHR43222">
    <property type="entry name" value="NUDIX HYDROLASE 23"/>
    <property type="match status" value="1"/>
</dbReference>
<comment type="cofactor">
    <cofactor evidence="1">
        <name>Mg(2+)</name>
        <dbReference type="ChEBI" id="CHEBI:18420"/>
    </cofactor>
</comment>
<evidence type="ECO:0000256" key="1">
    <source>
        <dbReference type="ARBA" id="ARBA00001946"/>
    </source>
</evidence>
<gene>
    <name evidence="6" type="ORF">HMPREF1555_01599</name>
</gene>
<reference evidence="6 7" key="1">
    <citation type="submission" date="2013-06" db="EMBL/GenBank/DDBJ databases">
        <authorList>
            <person name="Weinstock G."/>
            <person name="Sodergren E."/>
            <person name="Lobos E.A."/>
            <person name="Fulton L."/>
            <person name="Fulton R."/>
            <person name="Courtney L."/>
            <person name="Fronick C."/>
            <person name="O'Laughlin M."/>
            <person name="Godfrey J."/>
            <person name="Wilson R.M."/>
            <person name="Miner T."/>
            <person name="Farmer C."/>
            <person name="Delehaunty K."/>
            <person name="Cordes M."/>
            <person name="Minx P."/>
            <person name="Tomlinson C."/>
            <person name="Chen J."/>
            <person name="Wollam A."/>
            <person name="Pepin K.H."/>
            <person name="Bhonagiri V."/>
            <person name="Zhang X."/>
            <person name="Warren W."/>
            <person name="Mitreva M."/>
            <person name="Mardis E.R."/>
            <person name="Wilson R.K."/>
        </authorList>
    </citation>
    <scope>NUCLEOTIDE SEQUENCE [LARGE SCALE GENOMIC DNA]</scope>
    <source>
        <strain evidence="6 7">F0570</strain>
    </source>
</reference>
<feature type="domain" description="Nudix hydrolase" evidence="5">
    <location>
        <begin position="45"/>
        <end position="178"/>
    </location>
</feature>
<evidence type="ECO:0000313" key="7">
    <source>
        <dbReference type="Proteomes" id="UP000016630"/>
    </source>
</evidence>
<dbReference type="Gene3D" id="3.90.79.10">
    <property type="entry name" value="Nucleoside Triphosphate Pyrophosphohydrolase"/>
    <property type="match status" value="1"/>
</dbReference>
<keyword evidence="3" id="KW-0460">Magnesium</keyword>
<name>A0A0E2LPY1_PORGN</name>
<keyword evidence="2 4" id="KW-0378">Hydrolase</keyword>
<evidence type="ECO:0000259" key="5">
    <source>
        <dbReference type="PROSITE" id="PS51462"/>
    </source>
</evidence>
<dbReference type="EMBL" id="AWUW01000116">
    <property type="protein sequence ID" value="ERJ65039.1"/>
    <property type="molecule type" value="Genomic_DNA"/>
</dbReference>
<dbReference type="InterPro" id="IPR020084">
    <property type="entry name" value="NUDIX_hydrolase_CS"/>
</dbReference>
<comment type="caution">
    <text evidence="6">The sequence shown here is derived from an EMBL/GenBank/DDBJ whole genome shotgun (WGS) entry which is preliminary data.</text>
</comment>
<dbReference type="AlphaFoldDB" id="A0A0E2LPY1"/>
<evidence type="ECO:0000256" key="3">
    <source>
        <dbReference type="ARBA" id="ARBA00022842"/>
    </source>
</evidence>
<dbReference type="Proteomes" id="UP000016630">
    <property type="component" value="Unassembled WGS sequence"/>
</dbReference>
<evidence type="ECO:0000313" key="6">
    <source>
        <dbReference type="EMBL" id="ERJ65039.1"/>
    </source>
</evidence>